<protein>
    <recommendedName>
        <fullName evidence="4">Nucleoside recognition domain protein</fullName>
    </recommendedName>
</protein>
<keyword evidence="1" id="KW-1133">Transmembrane helix</keyword>
<dbReference type="PANTHER" id="PTHR38139:SF1">
    <property type="entry name" value="NUCLEOSIDE TRANSPORTER_FEOB GTPASE GATE DOMAIN-CONTAINING PROTEIN"/>
    <property type="match status" value="1"/>
</dbReference>
<feature type="transmembrane region" description="Helical" evidence="1">
    <location>
        <begin position="7"/>
        <end position="30"/>
    </location>
</feature>
<feature type="transmembrane region" description="Helical" evidence="1">
    <location>
        <begin position="42"/>
        <end position="60"/>
    </location>
</feature>
<feature type="transmembrane region" description="Helical" evidence="1">
    <location>
        <begin position="76"/>
        <end position="96"/>
    </location>
</feature>
<feature type="transmembrane region" description="Helical" evidence="1">
    <location>
        <begin position="270"/>
        <end position="291"/>
    </location>
</feature>
<keyword evidence="1" id="KW-0812">Transmembrane</keyword>
<dbReference type="InterPro" id="IPR038880">
    <property type="entry name" value="MJ0871-like"/>
</dbReference>
<evidence type="ECO:0008006" key="4">
    <source>
        <dbReference type="Google" id="ProtNLM"/>
    </source>
</evidence>
<dbReference type="AlphaFoldDB" id="C7P7E4"/>
<organism evidence="2 3">
    <name type="scientific">Methanocaldococcus fervens (strain DSM 4213 / JCM 15782 / AG86)</name>
    <name type="common">Methanococcus fervens</name>
    <dbReference type="NCBI Taxonomy" id="573064"/>
    <lineage>
        <taxon>Archaea</taxon>
        <taxon>Methanobacteriati</taxon>
        <taxon>Methanobacteriota</taxon>
        <taxon>Methanomada group</taxon>
        <taxon>Methanococci</taxon>
        <taxon>Methanococcales</taxon>
        <taxon>Methanocaldococcaceae</taxon>
        <taxon>Methanocaldococcus</taxon>
    </lineage>
</organism>
<dbReference type="HOGENOM" id="CLU_2911508_0_0_2"/>
<feature type="transmembrane region" description="Helical" evidence="1">
    <location>
        <begin position="196"/>
        <end position="221"/>
    </location>
</feature>
<gene>
    <name evidence="2" type="ordered locus">Mefer_0657</name>
</gene>
<name>C7P7E4_METFA</name>
<feature type="transmembrane region" description="Helical" evidence="1">
    <location>
        <begin position="158"/>
        <end position="176"/>
    </location>
</feature>
<dbReference type="EMBL" id="CP001696">
    <property type="protein sequence ID" value="ACV24476.1"/>
    <property type="molecule type" value="Genomic_DNA"/>
</dbReference>
<dbReference type="STRING" id="573064.Mefer_0657"/>
<feature type="transmembrane region" description="Helical" evidence="1">
    <location>
        <begin position="233"/>
        <end position="250"/>
    </location>
</feature>
<reference evidence="2" key="1">
    <citation type="submission" date="2009-08" db="EMBL/GenBank/DDBJ databases">
        <title>Complete sequence of chromosome of Methanocaldococcus fervens AG86.</title>
        <authorList>
            <consortium name="US DOE Joint Genome Institute"/>
            <person name="Lucas S."/>
            <person name="Copeland A."/>
            <person name="Lapidus A."/>
            <person name="Glavina del Rio T."/>
            <person name="Tice H."/>
            <person name="Bruce D."/>
            <person name="Goodwin L."/>
            <person name="Pitluck S."/>
            <person name="Chertkov O."/>
            <person name="Detter J.C."/>
            <person name="Han C."/>
            <person name="Tapia R."/>
            <person name="Larimer F."/>
            <person name="Land M."/>
            <person name="Hauser L."/>
            <person name="Kyrpides N."/>
            <person name="Ovchinnikova G."/>
            <person name="Lupa-Sieprawska M."/>
            <person name="Whitman W.B."/>
        </authorList>
    </citation>
    <scope>NUCLEOTIDE SEQUENCE [LARGE SCALE GENOMIC DNA]</scope>
    <source>
        <strain evidence="2">AG86</strain>
    </source>
</reference>
<dbReference type="eggNOG" id="arCOG00360">
    <property type="taxonomic scope" value="Archaea"/>
</dbReference>
<proteinExistence type="predicted"/>
<evidence type="ECO:0000256" key="1">
    <source>
        <dbReference type="SAM" id="Phobius"/>
    </source>
</evidence>
<feature type="transmembrane region" description="Helical" evidence="1">
    <location>
        <begin position="102"/>
        <end position="123"/>
    </location>
</feature>
<accession>C7P7E4</accession>
<keyword evidence="3" id="KW-1185">Reference proteome</keyword>
<evidence type="ECO:0000313" key="2">
    <source>
        <dbReference type="EMBL" id="ACV24476.1"/>
    </source>
</evidence>
<dbReference type="Proteomes" id="UP000001495">
    <property type="component" value="Chromosome"/>
</dbReference>
<sequence>MMMALPIFIEILPIMFFGILLANLMYHLNILYKLQKYIKNKYFPIIAVFFVSSTSGSFLLKKNLLDKGAIFEENLLPIYFLGMFVFGIHIILFYTLPIAVSLGWYVGGIYVLIKFLVTCNYLIISMLMLKKRKCNIDVEFKSKSEGLREAIKDTFKQYFRVLASFVPSVLIITYLIEHGLLDIVENFTGSLLNSLNLSPTILIVAITGLATISGAVGVASGILDKNMLSPNEVLFSLFLAEFLNRIVLYLRKYLPIQLSIFGKIGTKLATSHFIVYEISFLIVMVVWYLFFII</sequence>
<dbReference type="KEGG" id="mfe:Mefer_0657"/>
<keyword evidence="1" id="KW-0472">Membrane</keyword>
<dbReference type="PANTHER" id="PTHR38139">
    <property type="entry name" value="GATE DOMAIN-CONTAINING PROTEIN"/>
    <property type="match status" value="1"/>
</dbReference>
<evidence type="ECO:0000313" key="3">
    <source>
        <dbReference type="Proteomes" id="UP000001495"/>
    </source>
</evidence>